<dbReference type="EMBL" id="ADLT01000065">
    <property type="protein sequence ID" value="EHO62166.1"/>
    <property type="molecule type" value="Genomic_DNA"/>
</dbReference>
<accession>H1D2P6</accession>
<dbReference type="Proteomes" id="UP000003277">
    <property type="component" value="Unassembled WGS sequence"/>
</dbReference>
<comment type="caution">
    <text evidence="1">The sequence shown here is derived from an EMBL/GenBank/DDBJ whole genome shotgun (WGS) entry which is preliminary data.</text>
</comment>
<sequence length="173" mass="20313">MIYWLTINQDKQREIKETLKSLWGDFVSVAPSHVGDFDSPDIDCKIDCNFTKYDTVCDLISSDDYKIYFTVQVNLNQSKKAVFEDIAKQIEEIGNEFDVEDYVTERSETLSDNEIDLEKVDWDFIYIQSDEFSKDLDRSLHQDGEDIKESYVGMVSVLREFIKDMQSRWLIKA</sequence>
<name>H1D2P6_9FIRM</name>
<gene>
    <name evidence="1" type="ORF">HMPREF9453_01884</name>
</gene>
<dbReference type="RefSeq" id="WP_008860378.1">
    <property type="nucleotide sequence ID" value="NZ_JH591189.1"/>
</dbReference>
<proteinExistence type="predicted"/>
<evidence type="ECO:0000313" key="2">
    <source>
        <dbReference type="Proteomes" id="UP000003277"/>
    </source>
</evidence>
<organism evidence="1 2">
    <name type="scientific">Dialister succinatiphilus YIT 11850</name>
    <dbReference type="NCBI Taxonomy" id="742743"/>
    <lineage>
        <taxon>Bacteria</taxon>
        <taxon>Bacillati</taxon>
        <taxon>Bacillota</taxon>
        <taxon>Negativicutes</taxon>
        <taxon>Veillonellales</taxon>
        <taxon>Veillonellaceae</taxon>
        <taxon>Dialister</taxon>
    </lineage>
</organism>
<protein>
    <submittedName>
        <fullName evidence="1">Uncharacterized protein</fullName>
    </submittedName>
</protein>
<keyword evidence="2" id="KW-1185">Reference proteome</keyword>
<dbReference type="AlphaFoldDB" id="H1D2P6"/>
<dbReference type="HOGENOM" id="CLU_1545194_0_0_9"/>
<reference evidence="1 2" key="1">
    <citation type="submission" date="2011-11" db="EMBL/GenBank/DDBJ databases">
        <title>The Genome Sequence of Dialister succinatiphilus YIT 11850.</title>
        <authorList>
            <consortium name="The Broad Institute Genome Sequencing Platform"/>
            <person name="Earl A."/>
            <person name="Ward D."/>
            <person name="Feldgarden M."/>
            <person name="Gevers D."/>
            <person name="Morotomi M."/>
            <person name="Young S.K."/>
            <person name="Zeng Q."/>
            <person name="Gargeya S."/>
            <person name="Fitzgerald M."/>
            <person name="Haas B."/>
            <person name="Abouelleil A."/>
            <person name="Alvarado L."/>
            <person name="Arachchi H.M."/>
            <person name="Berlin A."/>
            <person name="Brown A."/>
            <person name="Chapman S.B."/>
            <person name="Dunbar C."/>
            <person name="Gearin G."/>
            <person name="Goldberg J."/>
            <person name="Griggs A."/>
            <person name="Gujja S."/>
            <person name="Heiman D."/>
            <person name="Howarth C."/>
            <person name="Lui A."/>
            <person name="MacDonald P.J.P."/>
            <person name="Montmayeur A."/>
            <person name="Murphy C."/>
            <person name="Neiman D."/>
            <person name="Pearson M."/>
            <person name="Priest M."/>
            <person name="Roberts A."/>
            <person name="Saif S."/>
            <person name="Shea T."/>
            <person name="Sisk P."/>
            <person name="Stolte C."/>
            <person name="Sykes S."/>
            <person name="Wortman J."/>
            <person name="Nusbaum C."/>
            <person name="Birren B."/>
        </authorList>
    </citation>
    <scope>NUCLEOTIDE SEQUENCE [LARGE SCALE GENOMIC DNA]</scope>
    <source>
        <strain evidence="1 2">YIT 11850</strain>
    </source>
</reference>
<evidence type="ECO:0000313" key="1">
    <source>
        <dbReference type="EMBL" id="EHO62166.1"/>
    </source>
</evidence>